<sequence>MASLLRELYKITKDSLPPPNQANLDTLASATKRLADKSITQGIAFNAQGHTNYQLLQDRVKKLTQEAALAKSEGGLDDFFLSELRLLLCIATAGDICDQDRDVLDALVQSSEWLAQEAAADEILLTSADEKRYQW</sequence>
<protein>
    <submittedName>
        <fullName evidence="1">Uncharacterized protein</fullName>
    </submittedName>
</protein>
<dbReference type="AlphaFoldDB" id="A0A9P7FMK9"/>
<reference evidence="1" key="2">
    <citation type="submission" date="2021-10" db="EMBL/GenBank/DDBJ databases">
        <title>Phylogenomics reveals ancestral predisposition of the termite-cultivated fungus Termitomyces towards a domesticated lifestyle.</title>
        <authorList>
            <person name="Auxier B."/>
            <person name="Grum-Grzhimaylo A."/>
            <person name="Cardenas M.E."/>
            <person name="Lodge J.D."/>
            <person name="Laessoe T."/>
            <person name="Pedersen O."/>
            <person name="Smith M.E."/>
            <person name="Kuyper T.W."/>
            <person name="Franco-Molano E.A."/>
            <person name="Baroni T.J."/>
            <person name="Aanen D.K."/>
        </authorList>
    </citation>
    <scope>NUCLEOTIDE SEQUENCE</scope>
    <source>
        <strain evidence="1">D49</strain>
    </source>
</reference>
<dbReference type="Proteomes" id="UP000717328">
    <property type="component" value="Unassembled WGS sequence"/>
</dbReference>
<comment type="caution">
    <text evidence="1">The sequence shown here is derived from an EMBL/GenBank/DDBJ whole genome shotgun (WGS) entry which is preliminary data.</text>
</comment>
<gene>
    <name evidence="1" type="ORF">H0H81_001082</name>
</gene>
<reference evidence="1" key="1">
    <citation type="submission" date="2021-02" db="EMBL/GenBank/DDBJ databases">
        <authorList>
            <person name="Nieuwenhuis M."/>
            <person name="Van De Peppel L.J.J."/>
        </authorList>
    </citation>
    <scope>NUCLEOTIDE SEQUENCE</scope>
    <source>
        <strain evidence="1">D49</strain>
    </source>
</reference>
<proteinExistence type="predicted"/>
<accession>A0A9P7FMK9</accession>
<keyword evidence="2" id="KW-1185">Reference proteome</keyword>
<organism evidence="1 2">
    <name type="scientific">Sphagnurus paluster</name>
    <dbReference type="NCBI Taxonomy" id="117069"/>
    <lineage>
        <taxon>Eukaryota</taxon>
        <taxon>Fungi</taxon>
        <taxon>Dikarya</taxon>
        <taxon>Basidiomycota</taxon>
        <taxon>Agaricomycotina</taxon>
        <taxon>Agaricomycetes</taxon>
        <taxon>Agaricomycetidae</taxon>
        <taxon>Agaricales</taxon>
        <taxon>Tricholomatineae</taxon>
        <taxon>Lyophyllaceae</taxon>
        <taxon>Sphagnurus</taxon>
    </lineage>
</organism>
<evidence type="ECO:0000313" key="2">
    <source>
        <dbReference type="Proteomes" id="UP000717328"/>
    </source>
</evidence>
<evidence type="ECO:0000313" key="1">
    <source>
        <dbReference type="EMBL" id="KAG5634697.1"/>
    </source>
</evidence>
<name>A0A9P7FMK9_9AGAR</name>
<dbReference type="EMBL" id="JABCKI010006304">
    <property type="protein sequence ID" value="KAG5634697.1"/>
    <property type="molecule type" value="Genomic_DNA"/>
</dbReference>